<protein>
    <submittedName>
        <fullName evidence="2">Uncharacterized protein</fullName>
    </submittedName>
</protein>
<dbReference type="OrthoDB" id="4269714at2"/>
<organism evidence="2 3">
    <name type="scientific">Streptomyces mangrovisoli</name>
    <dbReference type="NCBI Taxonomy" id="1428628"/>
    <lineage>
        <taxon>Bacteria</taxon>
        <taxon>Bacillati</taxon>
        <taxon>Actinomycetota</taxon>
        <taxon>Actinomycetes</taxon>
        <taxon>Kitasatosporales</taxon>
        <taxon>Streptomycetaceae</taxon>
        <taxon>Streptomyces</taxon>
    </lineage>
</organism>
<dbReference type="Proteomes" id="UP000034196">
    <property type="component" value="Unassembled WGS sequence"/>
</dbReference>
<comment type="caution">
    <text evidence="2">The sequence shown here is derived from an EMBL/GenBank/DDBJ whole genome shotgun (WGS) entry which is preliminary data.</text>
</comment>
<dbReference type="EMBL" id="LAVA02000064">
    <property type="protein sequence ID" value="OIJ65162.1"/>
    <property type="molecule type" value="Genomic_DNA"/>
</dbReference>
<dbReference type="STRING" id="1428628.WN71_025485"/>
<feature type="compositionally biased region" description="Basic and acidic residues" evidence="1">
    <location>
        <begin position="129"/>
        <end position="151"/>
    </location>
</feature>
<feature type="region of interest" description="Disordered" evidence="1">
    <location>
        <begin position="129"/>
        <end position="186"/>
    </location>
</feature>
<accession>A0A1J4NST8</accession>
<evidence type="ECO:0000313" key="3">
    <source>
        <dbReference type="Proteomes" id="UP000034196"/>
    </source>
</evidence>
<evidence type="ECO:0000313" key="2">
    <source>
        <dbReference type="EMBL" id="OIJ65162.1"/>
    </source>
</evidence>
<dbReference type="RefSeq" id="WP_046590121.1">
    <property type="nucleotide sequence ID" value="NZ_LAVA02000064.1"/>
</dbReference>
<evidence type="ECO:0000256" key="1">
    <source>
        <dbReference type="SAM" id="MobiDB-lite"/>
    </source>
</evidence>
<dbReference type="AlphaFoldDB" id="A0A1J4NST8"/>
<name>A0A1J4NST8_9ACTN</name>
<proteinExistence type="predicted"/>
<reference evidence="2" key="1">
    <citation type="submission" date="2016-10" db="EMBL/GenBank/DDBJ databases">
        <title>Genome sequence of Streptomyces mangrovisoli MUSC 149.</title>
        <authorList>
            <person name="Lee L.-H."/>
            <person name="Ser H.-L."/>
        </authorList>
    </citation>
    <scope>NUCLEOTIDE SEQUENCE [LARGE SCALE GENOMIC DNA]</scope>
    <source>
        <strain evidence="2">MUSC 149</strain>
    </source>
</reference>
<gene>
    <name evidence="2" type="ORF">WN71_025485</name>
</gene>
<sequence length="186" mass="20442">MTGLWADGGPYQAWVDHLRRWAALEPVDPAALPPLTQEQFDADTWARLTAHLTGALTARLVAWADAMVRALAQAHDEFSYGRELAQARTGLHTVRALAAHPGLPASLRERLTALVDEQIPQVQAQLERGLEEEARRGTDPRRVEARRRTLRDNALTATLGAPPPPAPGQPWAYDPAAPPRRRILPG</sequence>
<keyword evidence="3" id="KW-1185">Reference proteome</keyword>